<dbReference type="RefSeq" id="WP_093306252.1">
    <property type="nucleotide sequence ID" value="NZ_FOOH01000032.1"/>
</dbReference>
<dbReference type="PROSITE" id="PS51352">
    <property type="entry name" value="THIOREDOXIN_2"/>
    <property type="match status" value="1"/>
</dbReference>
<dbReference type="InterPro" id="IPR036249">
    <property type="entry name" value="Thioredoxin-like_sf"/>
</dbReference>
<feature type="chain" id="PRO_5011464253" evidence="1">
    <location>
        <begin position="19"/>
        <end position="237"/>
    </location>
</feature>
<dbReference type="GO" id="GO:0016209">
    <property type="term" value="F:antioxidant activity"/>
    <property type="evidence" value="ECO:0007669"/>
    <property type="project" value="InterPro"/>
</dbReference>
<evidence type="ECO:0000256" key="1">
    <source>
        <dbReference type="SAM" id="SignalP"/>
    </source>
</evidence>
<organism evidence="3 4">
    <name type="scientific">Salegentibacter agarivorans</name>
    <dbReference type="NCBI Taxonomy" id="345907"/>
    <lineage>
        <taxon>Bacteria</taxon>
        <taxon>Pseudomonadati</taxon>
        <taxon>Bacteroidota</taxon>
        <taxon>Flavobacteriia</taxon>
        <taxon>Flavobacteriales</taxon>
        <taxon>Flavobacteriaceae</taxon>
        <taxon>Salegentibacter</taxon>
    </lineage>
</organism>
<reference evidence="4" key="1">
    <citation type="submission" date="2016-10" db="EMBL/GenBank/DDBJ databases">
        <authorList>
            <person name="Varghese N."/>
            <person name="Submissions S."/>
        </authorList>
    </citation>
    <scope>NUCLEOTIDE SEQUENCE [LARGE SCALE GENOMIC DNA]</scope>
    <source>
        <strain evidence="4">DSM 23515</strain>
    </source>
</reference>
<feature type="domain" description="Thioredoxin" evidence="2">
    <location>
        <begin position="66"/>
        <end position="216"/>
    </location>
</feature>
<keyword evidence="1" id="KW-0732">Signal</keyword>
<dbReference type="GO" id="GO:0016491">
    <property type="term" value="F:oxidoreductase activity"/>
    <property type="evidence" value="ECO:0007669"/>
    <property type="project" value="InterPro"/>
</dbReference>
<dbReference type="InterPro" id="IPR000866">
    <property type="entry name" value="AhpC/TSA"/>
</dbReference>
<dbReference type="Gene3D" id="3.40.30.10">
    <property type="entry name" value="Glutaredoxin"/>
    <property type="match status" value="1"/>
</dbReference>
<gene>
    <name evidence="3" type="ORF">SAMN04488033_13215</name>
</gene>
<keyword evidence="3" id="KW-0413">Isomerase</keyword>
<keyword evidence="4" id="KW-1185">Reference proteome</keyword>
<sequence length="237" mass="27785">MKRLLLLFFIILGLNIQAQTEKSDKLYFSDALVMHLPEYNKEAKAAYRYRRFEEADRLFENFVTAKLQGTYIDNFKFLNLKGKKVTLYDYKKPVYLLTYASWCIPGKGEIPALNELADKYRDKIDFVIVFWDKKETAKKLSKQFNSHINVLYVDETRNNHAFVVENLKHSLGLPTCYLIGGDREIRDIKRSIFHPYNLSKEESFELNYEAINSAITNNLIGNSEKKEEIKWSAITPE</sequence>
<dbReference type="AlphaFoldDB" id="A0A1I2PIX5"/>
<name>A0A1I2PIX5_9FLAO</name>
<evidence type="ECO:0000313" key="4">
    <source>
        <dbReference type="Proteomes" id="UP000199116"/>
    </source>
</evidence>
<evidence type="ECO:0000259" key="2">
    <source>
        <dbReference type="PROSITE" id="PS51352"/>
    </source>
</evidence>
<dbReference type="CDD" id="cd02966">
    <property type="entry name" value="TlpA_like_family"/>
    <property type="match status" value="1"/>
</dbReference>
<evidence type="ECO:0000313" key="3">
    <source>
        <dbReference type="EMBL" id="SFG16038.1"/>
    </source>
</evidence>
<dbReference type="GO" id="GO:0016853">
    <property type="term" value="F:isomerase activity"/>
    <property type="evidence" value="ECO:0007669"/>
    <property type="project" value="UniProtKB-KW"/>
</dbReference>
<dbReference type="EMBL" id="FOOH01000032">
    <property type="protein sequence ID" value="SFG16038.1"/>
    <property type="molecule type" value="Genomic_DNA"/>
</dbReference>
<dbReference type="PANTHER" id="PTHR42852">
    <property type="entry name" value="THIOL:DISULFIDE INTERCHANGE PROTEIN DSBE"/>
    <property type="match status" value="1"/>
</dbReference>
<dbReference type="InterPro" id="IPR013766">
    <property type="entry name" value="Thioredoxin_domain"/>
</dbReference>
<feature type="signal peptide" evidence="1">
    <location>
        <begin position="1"/>
        <end position="18"/>
    </location>
</feature>
<dbReference type="SUPFAM" id="SSF52833">
    <property type="entry name" value="Thioredoxin-like"/>
    <property type="match status" value="1"/>
</dbReference>
<protein>
    <submittedName>
        <fullName evidence="3">Thiol-disulfide isomerase or thioredoxin</fullName>
    </submittedName>
</protein>
<proteinExistence type="predicted"/>
<dbReference type="Pfam" id="PF00578">
    <property type="entry name" value="AhpC-TSA"/>
    <property type="match status" value="1"/>
</dbReference>
<dbReference type="InterPro" id="IPR050553">
    <property type="entry name" value="Thioredoxin_ResA/DsbE_sf"/>
</dbReference>
<accession>A0A1I2PIX5</accession>
<dbReference type="Proteomes" id="UP000199116">
    <property type="component" value="Unassembled WGS sequence"/>
</dbReference>
<dbReference type="PANTHER" id="PTHR42852:SF13">
    <property type="entry name" value="PROTEIN DIPZ"/>
    <property type="match status" value="1"/>
</dbReference>